<gene>
    <name evidence="3" type="ORF">B0T21DRAFT_385948</name>
</gene>
<name>A0AA40AXG4_9PEZI</name>
<keyword evidence="4" id="KW-1185">Reference proteome</keyword>
<dbReference type="CDD" id="cd19495">
    <property type="entry name" value="Elp6"/>
    <property type="match status" value="1"/>
</dbReference>
<protein>
    <recommendedName>
        <fullName evidence="5">Elongator complex protein 6</fullName>
    </recommendedName>
</protein>
<evidence type="ECO:0000313" key="3">
    <source>
        <dbReference type="EMBL" id="KAK0723750.1"/>
    </source>
</evidence>
<dbReference type="Gene3D" id="3.40.50.300">
    <property type="entry name" value="P-loop containing nucleotide triphosphate hydrolases"/>
    <property type="match status" value="1"/>
</dbReference>
<evidence type="ECO:0000256" key="2">
    <source>
        <dbReference type="ARBA" id="ARBA00008837"/>
    </source>
</evidence>
<dbReference type="Proteomes" id="UP001172159">
    <property type="component" value="Unassembled WGS sequence"/>
</dbReference>
<proteinExistence type="inferred from homology"/>
<comment type="similarity">
    <text evidence="2">Belongs to the ELP6 family.</text>
</comment>
<accession>A0AA40AXG4</accession>
<dbReference type="GO" id="GO:0002098">
    <property type="term" value="P:tRNA wobble uridine modification"/>
    <property type="evidence" value="ECO:0007669"/>
    <property type="project" value="InterPro"/>
</dbReference>
<comment type="caution">
    <text evidence="3">The sequence shown here is derived from an EMBL/GenBank/DDBJ whole genome shotgun (WGS) entry which is preliminary data.</text>
</comment>
<dbReference type="EMBL" id="JAUKTV010000011">
    <property type="protein sequence ID" value="KAK0723750.1"/>
    <property type="molecule type" value="Genomic_DNA"/>
</dbReference>
<sequence>MSTTIPHLLEPYLSLPEETSLIVLSSILGASTNWLLLRYLHSYLKSSPSPSPSVPPPNTTEPETALLLVSFLRDYSFFQQSLSKLSLDLDSEARKGRFGFIDGLGGLYLPSSSTTPAVGQGRRTIQNGNDLKSVQKAVEDGIAALSQQGGKKRQVVLVIDQPDFLVASSSSTAAGENPAQRVRDMILDLREKVHSCVITVSADDPLIHPSPTPTPLETNHSWFVLSLLHEADMLCALRLLDTGTAKDVSGVVRITNSQESKKEDREYLYKVGGHGGVKVFERGQ</sequence>
<evidence type="ECO:0000313" key="4">
    <source>
        <dbReference type="Proteomes" id="UP001172159"/>
    </source>
</evidence>
<reference evidence="3" key="1">
    <citation type="submission" date="2023-06" db="EMBL/GenBank/DDBJ databases">
        <title>Genome-scale phylogeny and comparative genomics of the fungal order Sordariales.</title>
        <authorList>
            <consortium name="Lawrence Berkeley National Laboratory"/>
            <person name="Hensen N."/>
            <person name="Bonometti L."/>
            <person name="Westerberg I."/>
            <person name="Brannstrom I.O."/>
            <person name="Guillou S."/>
            <person name="Cros-Aarteil S."/>
            <person name="Calhoun S."/>
            <person name="Haridas S."/>
            <person name="Kuo A."/>
            <person name="Mondo S."/>
            <person name="Pangilinan J."/>
            <person name="Riley R."/>
            <person name="Labutti K."/>
            <person name="Andreopoulos B."/>
            <person name="Lipzen A."/>
            <person name="Chen C."/>
            <person name="Yanf M."/>
            <person name="Daum C."/>
            <person name="Ng V."/>
            <person name="Clum A."/>
            <person name="Steindorff A."/>
            <person name="Ohm R."/>
            <person name="Martin F."/>
            <person name="Silar P."/>
            <person name="Natvig D."/>
            <person name="Lalanne C."/>
            <person name="Gautier V."/>
            <person name="Ament-Velasquez S.L."/>
            <person name="Kruys A."/>
            <person name="Hutchinson M.I."/>
            <person name="Powell A.J."/>
            <person name="Barry K."/>
            <person name="Miller A.N."/>
            <person name="Grigoriev I.V."/>
            <person name="Debuchy R."/>
            <person name="Gladieux P."/>
            <person name="Thoren M.H."/>
            <person name="Johannesson H."/>
        </authorList>
    </citation>
    <scope>NUCLEOTIDE SEQUENCE</scope>
    <source>
        <strain evidence="3">CBS 540.89</strain>
    </source>
</reference>
<comment type="pathway">
    <text evidence="1">tRNA modification; 5-methoxycarbonylmethyl-2-thiouridine-tRNA biosynthesis.</text>
</comment>
<dbReference type="PANTHER" id="PTHR16184:SF6">
    <property type="entry name" value="ELONGATOR COMPLEX PROTEIN 6"/>
    <property type="match status" value="1"/>
</dbReference>
<evidence type="ECO:0000256" key="1">
    <source>
        <dbReference type="ARBA" id="ARBA00005043"/>
    </source>
</evidence>
<evidence type="ECO:0008006" key="5">
    <source>
        <dbReference type="Google" id="ProtNLM"/>
    </source>
</evidence>
<dbReference type="GO" id="GO:0033588">
    <property type="term" value="C:elongator holoenzyme complex"/>
    <property type="evidence" value="ECO:0007669"/>
    <property type="project" value="InterPro"/>
</dbReference>
<dbReference type="PANTHER" id="PTHR16184">
    <property type="entry name" value="ELONGATOR COMPLEX PROTEIN 6"/>
    <property type="match status" value="1"/>
</dbReference>
<dbReference type="InterPro" id="IPR018627">
    <property type="entry name" value="ELP6"/>
</dbReference>
<organism evidence="3 4">
    <name type="scientific">Apiosordaria backusii</name>
    <dbReference type="NCBI Taxonomy" id="314023"/>
    <lineage>
        <taxon>Eukaryota</taxon>
        <taxon>Fungi</taxon>
        <taxon>Dikarya</taxon>
        <taxon>Ascomycota</taxon>
        <taxon>Pezizomycotina</taxon>
        <taxon>Sordariomycetes</taxon>
        <taxon>Sordariomycetidae</taxon>
        <taxon>Sordariales</taxon>
        <taxon>Lasiosphaeriaceae</taxon>
        <taxon>Apiosordaria</taxon>
    </lineage>
</organism>
<dbReference type="Pfam" id="PF09807">
    <property type="entry name" value="ELP6"/>
    <property type="match status" value="1"/>
</dbReference>
<dbReference type="InterPro" id="IPR027417">
    <property type="entry name" value="P-loop_NTPase"/>
</dbReference>
<dbReference type="AlphaFoldDB" id="A0AA40AXG4"/>